<keyword evidence="2" id="KW-1185">Reference proteome</keyword>
<evidence type="ECO:0000313" key="2">
    <source>
        <dbReference type="Proteomes" id="UP000002534"/>
    </source>
</evidence>
<proteinExistence type="predicted"/>
<dbReference type="HOGENOM" id="CLU_2790251_0_0_7"/>
<dbReference type="STRING" id="338963.Pcar_3461"/>
<reference evidence="2" key="1">
    <citation type="submission" date="2005-10" db="EMBL/GenBank/DDBJ databases">
        <title>Complete sequence of Pelobacter carbinolicus DSM 2380.</title>
        <authorList>
            <person name="Copeland A."/>
            <person name="Lucas S."/>
            <person name="Lapidus A."/>
            <person name="Barry K."/>
            <person name="Detter J.C."/>
            <person name="Glavina T."/>
            <person name="Hammon N."/>
            <person name="Israni S."/>
            <person name="Pitluck S."/>
            <person name="Chertkov O."/>
            <person name="Schmutz J."/>
            <person name="Larimer F."/>
            <person name="Land M."/>
            <person name="Kyrpides N."/>
            <person name="Ivanova N."/>
            <person name="Richardson P."/>
        </authorList>
    </citation>
    <scope>NUCLEOTIDE SEQUENCE [LARGE SCALE GENOMIC DNA]</scope>
    <source>
        <strain evidence="2">DSM 2380 / NBRC 103641 / GraBd1</strain>
    </source>
</reference>
<organism evidence="1 2">
    <name type="scientific">Syntrophotalea carbinolica (strain DSM 2380 / NBRC 103641 / GraBd1)</name>
    <name type="common">Pelobacter carbinolicus</name>
    <dbReference type="NCBI Taxonomy" id="338963"/>
    <lineage>
        <taxon>Bacteria</taxon>
        <taxon>Pseudomonadati</taxon>
        <taxon>Thermodesulfobacteriota</taxon>
        <taxon>Desulfuromonadia</taxon>
        <taxon>Desulfuromonadales</taxon>
        <taxon>Syntrophotaleaceae</taxon>
        <taxon>Syntrophotalea</taxon>
    </lineage>
</organism>
<name>J9UI58_SYNC1</name>
<evidence type="ECO:0000313" key="1">
    <source>
        <dbReference type="EMBL" id="AFR67611.1"/>
    </source>
</evidence>
<dbReference type="Proteomes" id="UP000002534">
    <property type="component" value="Chromosome"/>
</dbReference>
<dbReference type="EMBL" id="CP000142">
    <property type="protein sequence ID" value="AFR67611.1"/>
    <property type="molecule type" value="Genomic_DNA"/>
</dbReference>
<dbReference type="RefSeq" id="WP_011341606.1">
    <property type="nucleotide sequence ID" value="NC_007498.2"/>
</dbReference>
<reference evidence="1 2" key="2">
    <citation type="journal article" date="2012" name="BMC Genomics">
        <title>The genome of Pelobacter carbinolicus reveals surprising metabolic capabilities and physiological features.</title>
        <authorList>
            <person name="Aklujkar M."/>
            <person name="Haveman S.A."/>
            <person name="Didonato R.Jr."/>
            <person name="Chertkov O."/>
            <person name="Han C.S."/>
            <person name="Land M.L."/>
            <person name="Brown P."/>
            <person name="Lovley D.R."/>
        </authorList>
    </citation>
    <scope>NUCLEOTIDE SEQUENCE [LARGE SCALE GENOMIC DNA]</scope>
    <source>
        <strain evidence="2">DSM 2380 / NBRC 103641 / GraBd1</strain>
    </source>
</reference>
<dbReference type="AlphaFoldDB" id="J9UI58"/>
<dbReference type="OrthoDB" id="5422646at2"/>
<gene>
    <name evidence="1" type="ordered locus">Pcar_3461</name>
</gene>
<dbReference type="KEGG" id="pca:Pcar_3461"/>
<protein>
    <submittedName>
        <fullName evidence="1">Uncharacterized protein</fullName>
    </submittedName>
</protein>
<sequence>MRDFRICPKCQYGRGFHVSLHETDDGLSIMLICPDCGQSYILGWRVEISGGNVKEGPVFPGREKSSPD</sequence>
<accession>J9UI58</accession>